<evidence type="ECO:0000313" key="3">
    <source>
        <dbReference type="Proteomes" id="UP000199220"/>
    </source>
</evidence>
<accession>A0A1H5M9W5</accession>
<feature type="compositionally biased region" description="Basic residues" evidence="1">
    <location>
        <begin position="101"/>
        <end position="110"/>
    </location>
</feature>
<protein>
    <submittedName>
        <fullName evidence="2">Uncharacterized protein</fullName>
    </submittedName>
</protein>
<gene>
    <name evidence="2" type="ORF">SAMN04488554_3251</name>
</gene>
<feature type="region of interest" description="Disordered" evidence="1">
    <location>
        <begin position="240"/>
        <end position="267"/>
    </location>
</feature>
<sequence length="267" mass="27964">MSKLSVLPGVTPETLCTTVLVPGSGWSSKYVNGLEPARYQLWTLTAEGTGAPLPSVHAESSTGYTGHDTGAAAAGVGMATTPTAPSPAPTRIPTPAPATARRSRSPHARARAPDRLVIGEPVRAATTNSLPLTAYLVSPRSGTGASVPQPVRVLQFSTLVPSCKRPSAERYFSATRCRRTPTSSSAPRPLKAGNAAGNTPACLRHRRNPGTRLNGDELIVLGALLIWSLRALAGRFLSPERAPTRHSSTALSSTIPSIRSSRRVRPG</sequence>
<dbReference type="EMBL" id="FNTX01000002">
    <property type="protein sequence ID" value="SEE86289.1"/>
    <property type="molecule type" value="Genomic_DNA"/>
</dbReference>
<evidence type="ECO:0000256" key="1">
    <source>
        <dbReference type="SAM" id="MobiDB-lite"/>
    </source>
</evidence>
<feature type="region of interest" description="Disordered" evidence="1">
    <location>
        <begin position="176"/>
        <end position="209"/>
    </location>
</feature>
<proteinExistence type="predicted"/>
<reference evidence="3" key="1">
    <citation type="submission" date="2016-10" db="EMBL/GenBank/DDBJ databases">
        <authorList>
            <person name="Varghese N."/>
            <person name="Submissions S."/>
        </authorList>
    </citation>
    <scope>NUCLEOTIDE SEQUENCE [LARGE SCALE GENOMIC DNA]</scope>
    <source>
        <strain evidence="3">DSM 21368</strain>
    </source>
</reference>
<feature type="region of interest" description="Disordered" evidence="1">
    <location>
        <begin position="77"/>
        <end position="111"/>
    </location>
</feature>
<name>A0A1H5M9W5_9MICO</name>
<evidence type="ECO:0000313" key="2">
    <source>
        <dbReference type="EMBL" id="SEE86289.1"/>
    </source>
</evidence>
<dbReference type="AlphaFoldDB" id="A0A1H5M9W5"/>
<dbReference type="Proteomes" id="UP000199220">
    <property type="component" value="Unassembled WGS sequence"/>
</dbReference>
<keyword evidence="3" id="KW-1185">Reference proteome</keyword>
<organism evidence="2 3">
    <name type="scientific">Ruania alba</name>
    <dbReference type="NCBI Taxonomy" id="648782"/>
    <lineage>
        <taxon>Bacteria</taxon>
        <taxon>Bacillati</taxon>
        <taxon>Actinomycetota</taxon>
        <taxon>Actinomycetes</taxon>
        <taxon>Micrococcales</taxon>
        <taxon>Ruaniaceae</taxon>
        <taxon>Ruania</taxon>
    </lineage>
</organism>
<feature type="compositionally biased region" description="Pro residues" evidence="1">
    <location>
        <begin position="84"/>
        <end position="96"/>
    </location>
</feature>